<comment type="pathway">
    <text evidence="4 16">Cell wall biogenesis; peptidoglycan biosynthesis.</text>
</comment>
<comment type="similarity">
    <text evidence="16">Belongs to the MurB family.</text>
</comment>
<keyword evidence="7 16" id="KW-0285">Flavoprotein</keyword>
<gene>
    <name evidence="16" type="primary">murB</name>
    <name evidence="18" type="ORF">A3F28_00125</name>
</gene>
<comment type="caution">
    <text evidence="18">The sequence shown here is derived from an EMBL/GenBank/DDBJ whole genome shotgun (WGS) entry which is preliminary data.</text>
</comment>
<dbReference type="EC" id="1.3.1.98" evidence="16"/>
<dbReference type="SUPFAM" id="SSF56194">
    <property type="entry name" value="Uridine diphospho-N-Acetylenolpyruvylglucosamine reductase, MurB, C-terminal domain"/>
    <property type="match status" value="1"/>
</dbReference>
<dbReference type="InterPro" id="IPR011601">
    <property type="entry name" value="MurB_C"/>
</dbReference>
<dbReference type="UniPathway" id="UPA00219"/>
<keyword evidence="14 16" id="KW-0961">Cell wall biogenesis/degradation</keyword>
<keyword evidence="6 16" id="KW-0132">Cell division</keyword>
<dbReference type="HAMAP" id="MF_00037">
    <property type="entry name" value="MurB"/>
    <property type="match status" value="1"/>
</dbReference>
<evidence type="ECO:0000256" key="5">
    <source>
        <dbReference type="ARBA" id="ARBA00022490"/>
    </source>
</evidence>
<feature type="domain" description="FAD-binding PCMH-type" evidence="17">
    <location>
        <begin position="26"/>
        <end position="189"/>
    </location>
</feature>
<evidence type="ECO:0000256" key="8">
    <source>
        <dbReference type="ARBA" id="ARBA00022827"/>
    </source>
</evidence>
<dbReference type="PANTHER" id="PTHR21071">
    <property type="entry name" value="UDP-N-ACETYLENOLPYRUVOYLGLUCOSAMINE REDUCTASE"/>
    <property type="match status" value="1"/>
</dbReference>
<feature type="active site" evidence="16">
    <location>
        <position position="168"/>
    </location>
</feature>
<dbReference type="InterPro" id="IPR003170">
    <property type="entry name" value="MurB"/>
</dbReference>
<evidence type="ECO:0000256" key="9">
    <source>
        <dbReference type="ARBA" id="ARBA00022857"/>
    </source>
</evidence>
<feature type="active site" description="Proton donor" evidence="16">
    <location>
        <position position="218"/>
    </location>
</feature>
<dbReference type="SUPFAM" id="SSF56176">
    <property type="entry name" value="FAD-binding/transporter-associated domain-like"/>
    <property type="match status" value="1"/>
</dbReference>
<evidence type="ECO:0000256" key="6">
    <source>
        <dbReference type="ARBA" id="ARBA00022618"/>
    </source>
</evidence>
<organism evidence="18 19">
    <name type="scientific">Candidatus Uhrbacteria bacterium RIFCSPHIGHO2_12_FULL_57_11</name>
    <dbReference type="NCBI Taxonomy" id="1802398"/>
    <lineage>
        <taxon>Bacteria</taxon>
        <taxon>Candidatus Uhriibacteriota</taxon>
    </lineage>
</organism>
<dbReference type="GO" id="GO:0051301">
    <property type="term" value="P:cell division"/>
    <property type="evidence" value="ECO:0007669"/>
    <property type="project" value="UniProtKB-KW"/>
</dbReference>
<comment type="catalytic activity">
    <reaction evidence="15 16">
        <text>UDP-N-acetyl-alpha-D-muramate + NADP(+) = UDP-N-acetyl-3-O-(1-carboxyvinyl)-alpha-D-glucosamine + NADPH + H(+)</text>
        <dbReference type="Rhea" id="RHEA:12248"/>
        <dbReference type="ChEBI" id="CHEBI:15378"/>
        <dbReference type="ChEBI" id="CHEBI:57783"/>
        <dbReference type="ChEBI" id="CHEBI:58349"/>
        <dbReference type="ChEBI" id="CHEBI:68483"/>
        <dbReference type="ChEBI" id="CHEBI:70757"/>
        <dbReference type="EC" id="1.3.1.98"/>
    </reaction>
</comment>
<dbReference type="Gene3D" id="3.30.43.10">
    <property type="entry name" value="Uridine Diphospho-n-acetylenolpyruvylglucosamine Reductase, domain 2"/>
    <property type="match status" value="1"/>
</dbReference>
<keyword evidence="13 16" id="KW-0131">Cell cycle</keyword>
<evidence type="ECO:0000313" key="19">
    <source>
        <dbReference type="Proteomes" id="UP000176598"/>
    </source>
</evidence>
<dbReference type="NCBIfam" id="TIGR00179">
    <property type="entry name" value="murB"/>
    <property type="match status" value="1"/>
</dbReference>
<evidence type="ECO:0000256" key="16">
    <source>
        <dbReference type="HAMAP-Rule" id="MF_00037"/>
    </source>
</evidence>
<dbReference type="InterPro" id="IPR036635">
    <property type="entry name" value="MurB_C_sf"/>
</dbReference>
<evidence type="ECO:0000256" key="12">
    <source>
        <dbReference type="ARBA" id="ARBA00023002"/>
    </source>
</evidence>
<dbReference type="Gene3D" id="3.90.78.10">
    <property type="entry name" value="UDP-N-acetylenolpyruvoylglucosamine reductase, C-terminal domain"/>
    <property type="match status" value="1"/>
</dbReference>
<dbReference type="Pfam" id="PF01565">
    <property type="entry name" value="FAD_binding_4"/>
    <property type="match status" value="1"/>
</dbReference>
<proteinExistence type="inferred from homology"/>
<evidence type="ECO:0000256" key="4">
    <source>
        <dbReference type="ARBA" id="ARBA00004752"/>
    </source>
</evidence>
<keyword evidence="11 16" id="KW-0573">Peptidoglycan synthesis</keyword>
<dbReference type="GO" id="GO:0071555">
    <property type="term" value="P:cell wall organization"/>
    <property type="evidence" value="ECO:0007669"/>
    <property type="project" value="UniProtKB-KW"/>
</dbReference>
<dbReference type="AlphaFoldDB" id="A0A1F7UN82"/>
<dbReference type="Gene3D" id="3.30.465.10">
    <property type="match status" value="1"/>
</dbReference>
<dbReference type="PANTHER" id="PTHR21071:SF4">
    <property type="entry name" value="UDP-N-ACETYLENOLPYRUVOYLGLUCOSAMINE REDUCTASE"/>
    <property type="match status" value="1"/>
</dbReference>
<keyword evidence="10 16" id="KW-0133">Cell shape</keyword>
<dbReference type="GO" id="GO:0008360">
    <property type="term" value="P:regulation of cell shape"/>
    <property type="evidence" value="ECO:0007669"/>
    <property type="project" value="UniProtKB-KW"/>
</dbReference>
<dbReference type="Pfam" id="PF02873">
    <property type="entry name" value="MurB_C"/>
    <property type="match status" value="1"/>
</dbReference>
<keyword evidence="8 16" id="KW-0274">FAD</keyword>
<evidence type="ECO:0000313" key="18">
    <source>
        <dbReference type="EMBL" id="OGL79736.1"/>
    </source>
</evidence>
<dbReference type="GO" id="GO:0071949">
    <property type="term" value="F:FAD binding"/>
    <property type="evidence" value="ECO:0007669"/>
    <property type="project" value="InterPro"/>
</dbReference>
<dbReference type="EMBL" id="MGEG01000007">
    <property type="protein sequence ID" value="OGL79736.1"/>
    <property type="molecule type" value="Genomic_DNA"/>
</dbReference>
<dbReference type="InterPro" id="IPR006094">
    <property type="entry name" value="Oxid_FAD_bind_N"/>
</dbReference>
<dbReference type="PROSITE" id="PS51387">
    <property type="entry name" value="FAD_PCMH"/>
    <property type="match status" value="1"/>
</dbReference>
<keyword evidence="12 16" id="KW-0560">Oxidoreductase</keyword>
<accession>A0A1F7UN82</accession>
<reference evidence="18 19" key="1">
    <citation type="journal article" date="2016" name="Nat. Commun.">
        <title>Thousands of microbial genomes shed light on interconnected biogeochemical processes in an aquifer system.</title>
        <authorList>
            <person name="Anantharaman K."/>
            <person name="Brown C.T."/>
            <person name="Hug L.A."/>
            <person name="Sharon I."/>
            <person name="Castelle C.J."/>
            <person name="Probst A.J."/>
            <person name="Thomas B.C."/>
            <person name="Singh A."/>
            <person name="Wilkins M.J."/>
            <person name="Karaoz U."/>
            <person name="Brodie E.L."/>
            <person name="Williams K.H."/>
            <person name="Hubbard S.S."/>
            <person name="Banfield J.F."/>
        </authorList>
    </citation>
    <scope>NUCLEOTIDE SEQUENCE [LARGE SCALE GENOMIC DNA]</scope>
</reference>
<keyword evidence="9 16" id="KW-0521">NADP</keyword>
<name>A0A1F7UN82_9BACT</name>
<dbReference type="Proteomes" id="UP000176598">
    <property type="component" value="Unassembled WGS sequence"/>
</dbReference>
<dbReference type="GO" id="GO:0008762">
    <property type="term" value="F:UDP-N-acetylmuramate dehydrogenase activity"/>
    <property type="evidence" value="ECO:0007669"/>
    <property type="project" value="UniProtKB-UniRule"/>
</dbReference>
<sequence length="323" mass="35640">MDDELRKLIEFGVSKDEPLARHCTLRVGGPARYFFVARTREDLVRAIRGARKLNIKFVVLGGGTNTLASDQGFDGLVVKIAASEIRLEGSRVYADAGVLSVFAARKAAEAGLSGIEWMATLPGTVGGAVRGNAGAFGSETKDHLESIDILRGDQEMTISIAEAKFGYRDSIFKHSDDIVLGATFKLEIRDKTEIERRMKEFLSKRSDEQPLGAQSAGCIFKNYEPDTRPIEEVEKNFNSEDRPRLREFWAKNRVPAGWLIEKAGMKGFCVGKSCVSDKHGNFSVTTPGATADELVQLISAVKTKVRDQFGIQIQEEVQFIGFR</sequence>
<feature type="active site" evidence="16">
    <location>
        <position position="316"/>
    </location>
</feature>
<comment type="function">
    <text evidence="2 16">Cell wall formation.</text>
</comment>
<evidence type="ECO:0000256" key="15">
    <source>
        <dbReference type="ARBA" id="ARBA00048914"/>
    </source>
</evidence>
<evidence type="ECO:0000256" key="14">
    <source>
        <dbReference type="ARBA" id="ARBA00023316"/>
    </source>
</evidence>
<evidence type="ECO:0000259" key="17">
    <source>
        <dbReference type="PROSITE" id="PS51387"/>
    </source>
</evidence>
<dbReference type="GO" id="GO:0009252">
    <property type="term" value="P:peptidoglycan biosynthetic process"/>
    <property type="evidence" value="ECO:0007669"/>
    <property type="project" value="UniProtKB-UniRule"/>
</dbReference>
<dbReference type="InterPro" id="IPR016166">
    <property type="entry name" value="FAD-bd_PCMH"/>
</dbReference>
<evidence type="ECO:0000256" key="1">
    <source>
        <dbReference type="ARBA" id="ARBA00001974"/>
    </source>
</evidence>
<evidence type="ECO:0000256" key="7">
    <source>
        <dbReference type="ARBA" id="ARBA00022630"/>
    </source>
</evidence>
<dbReference type="GO" id="GO:0005829">
    <property type="term" value="C:cytosol"/>
    <property type="evidence" value="ECO:0007669"/>
    <property type="project" value="TreeGrafter"/>
</dbReference>
<keyword evidence="5 16" id="KW-0963">Cytoplasm</keyword>
<evidence type="ECO:0000256" key="3">
    <source>
        <dbReference type="ARBA" id="ARBA00004496"/>
    </source>
</evidence>
<dbReference type="InterPro" id="IPR016169">
    <property type="entry name" value="FAD-bd_PCMH_sub2"/>
</dbReference>
<dbReference type="InterPro" id="IPR036318">
    <property type="entry name" value="FAD-bd_PCMH-like_sf"/>
</dbReference>
<evidence type="ECO:0000256" key="10">
    <source>
        <dbReference type="ARBA" id="ARBA00022960"/>
    </source>
</evidence>
<evidence type="ECO:0000256" key="2">
    <source>
        <dbReference type="ARBA" id="ARBA00003921"/>
    </source>
</evidence>
<dbReference type="NCBIfam" id="NF010480">
    <property type="entry name" value="PRK13905.1"/>
    <property type="match status" value="1"/>
</dbReference>
<comment type="cofactor">
    <cofactor evidence="1 16">
        <name>FAD</name>
        <dbReference type="ChEBI" id="CHEBI:57692"/>
    </cofactor>
</comment>
<dbReference type="InterPro" id="IPR016167">
    <property type="entry name" value="FAD-bd_PCMH_sub1"/>
</dbReference>
<protein>
    <recommendedName>
        <fullName evidence="16">UDP-N-acetylenolpyruvoylglucosamine reductase</fullName>
        <ecNumber evidence="16">1.3.1.98</ecNumber>
    </recommendedName>
    <alternativeName>
        <fullName evidence="16">UDP-N-acetylmuramate dehydrogenase</fullName>
    </alternativeName>
</protein>
<evidence type="ECO:0000256" key="13">
    <source>
        <dbReference type="ARBA" id="ARBA00023306"/>
    </source>
</evidence>
<comment type="subcellular location">
    <subcellularLocation>
        <location evidence="3 16">Cytoplasm</location>
    </subcellularLocation>
</comment>
<evidence type="ECO:0000256" key="11">
    <source>
        <dbReference type="ARBA" id="ARBA00022984"/>
    </source>
</evidence>